<evidence type="ECO:0008006" key="3">
    <source>
        <dbReference type="Google" id="ProtNLM"/>
    </source>
</evidence>
<proteinExistence type="predicted"/>
<dbReference type="OMA" id="WYAPGDV"/>
<accession>A0A0N1I798</accession>
<dbReference type="AlphaFoldDB" id="A0A0N1I798"/>
<reference evidence="1 2" key="1">
    <citation type="journal article" date="2015" name="PLoS Pathog.">
        <title>Leptomonas seymouri: Adaptations to the Dixenous Life Cycle Analyzed by Genome Sequencing, Transcriptome Profiling and Co-infection with Leishmania donovani.</title>
        <authorList>
            <person name="Kraeva N."/>
            <person name="Butenko A."/>
            <person name="Hlavacova J."/>
            <person name="Kostygov A."/>
            <person name="Myskova J."/>
            <person name="Grybchuk D."/>
            <person name="Lestinova T."/>
            <person name="Votypka J."/>
            <person name="Volf P."/>
            <person name="Opperdoes F."/>
            <person name="Flegontov P."/>
            <person name="Lukes J."/>
            <person name="Yurchenko V."/>
        </authorList>
    </citation>
    <scope>NUCLEOTIDE SEQUENCE [LARGE SCALE GENOMIC DNA]</scope>
    <source>
        <strain evidence="1 2">ATCC 30220</strain>
    </source>
</reference>
<gene>
    <name evidence="1" type="ORF">ABL78_2655</name>
</gene>
<evidence type="ECO:0000313" key="1">
    <source>
        <dbReference type="EMBL" id="KPI88231.1"/>
    </source>
</evidence>
<dbReference type="PANTHER" id="PTHR12507">
    <property type="entry name" value="REDUCED GROWTH PHENOTYPE 1 RGP1, YEAST -RELATED"/>
    <property type="match status" value="1"/>
</dbReference>
<keyword evidence="2" id="KW-1185">Reference proteome</keyword>
<dbReference type="Proteomes" id="UP000038009">
    <property type="component" value="Unassembled WGS sequence"/>
</dbReference>
<dbReference type="VEuPathDB" id="TriTrypDB:Lsey_0057_0060"/>
<organism evidence="1 2">
    <name type="scientific">Leptomonas seymouri</name>
    <dbReference type="NCBI Taxonomy" id="5684"/>
    <lineage>
        <taxon>Eukaryota</taxon>
        <taxon>Discoba</taxon>
        <taxon>Euglenozoa</taxon>
        <taxon>Kinetoplastea</taxon>
        <taxon>Metakinetoplastina</taxon>
        <taxon>Trypanosomatida</taxon>
        <taxon>Trypanosomatidae</taxon>
        <taxon>Leishmaniinae</taxon>
        <taxon>Leptomonas</taxon>
    </lineage>
</organism>
<dbReference type="OrthoDB" id="271171at2759"/>
<sequence>MESLLNLNAAAHRLWYTDGDLVKVRVTLSCVPGGPTDTKGDVVPLPAISTQNFFFADACIAESREMDLRVQSLTAELTGLMELDTSLIKAISWPGTTSSSQRTSSGQQRSAHSKKLYTLYSSGKKILQEDVGMRRYLFTALEFVVRLPEGCPPTFSGKGADYQHVITITANWQNARTSPAKVAVPRVCKVCVPLLVFNGSASITQLPLMSLFPLPPSAALVKDDFHFQVVQLPSVPNPSVAAPLQEVIFPQESQLRTSLTVRRSAKINMQNTSAAQRIPLSLLVPCNGVNILQIRLRSSCVALGSFLNGSFTVCDANAAADGELGTDKRDMEAPVPVNATASLELLECVTPEWALATEEDSMSCTKAQGIESLVCLHKRIIDHAHFTVLDTPSVSFEFSLPIGLVPATTVTDVTTFLWQLRVVVTAVARKSLSKTASPGVKTLGPLLEPAVGVFPLLIVPPATPARGRQGAER</sequence>
<dbReference type="InterPro" id="IPR014848">
    <property type="entry name" value="Rgp1"/>
</dbReference>
<dbReference type="EMBL" id="LJSK01000057">
    <property type="protein sequence ID" value="KPI88231.1"/>
    <property type="molecule type" value="Genomic_DNA"/>
</dbReference>
<evidence type="ECO:0000313" key="2">
    <source>
        <dbReference type="Proteomes" id="UP000038009"/>
    </source>
</evidence>
<protein>
    <recommendedName>
        <fullName evidence="3">Arrestin-like N-terminal domain-containing protein</fullName>
    </recommendedName>
</protein>
<comment type="caution">
    <text evidence="1">The sequence shown here is derived from an EMBL/GenBank/DDBJ whole genome shotgun (WGS) entry which is preliminary data.</text>
</comment>
<name>A0A0N1I798_LEPSE</name>